<sequence length="199" mass="22696">MRVMKEEIKNTCHVQSSILTTQQSSATSSKNVSVDIKQNQSMADDNSVITIDNIELKLDNLNANSNCDSKISTKTNHCVHEEKLNKGMIDLKNNTSICTTSKDVAITIDVNTQLEKSWEIRALFTTIIIAFQTVVLTAPFVASYWIEVLSSTPLTLHIRVILFFPFLINSISNPFIYAWRIPEIREEFRRMFRINTYSS</sequence>
<evidence type="ECO:0000256" key="1">
    <source>
        <dbReference type="SAM" id="Phobius"/>
    </source>
</evidence>
<feature type="transmembrane region" description="Helical" evidence="1">
    <location>
        <begin position="158"/>
        <end position="179"/>
    </location>
</feature>
<dbReference type="Gene3D" id="1.20.1070.10">
    <property type="entry name" value="Rhodopsin 7-helix transmembrane proteins"/>
    <property type="match status" value="1"/>
</dbReference>
<accession>A0A6J8CS89</accession>
<reference evidence="2 3" key="1">
    <citation type="submission" date="2020-06" db="EMBL/GenBank/DDBJ databases">
        <authorList>
            <person name="Li R."/>
            <person name="Bekaert M."/>
        </authorList>
    </citation>
    <scope>NUCLEOTIDE SEQUENCE [LARGE SCALE GENOMIC DNA]</scope>
    <source>
        <strain evidence="3">wild</strain>
    </source>
</reference>
<proteinExistence type="predicted"/>
<keyword evidence="3" id="KW-1185">Reference proteome</keyword>
<protein>
    <recommendedName>
        <fullName evidence="4">G-protein coupled receptors family 1 profile domain-containing protein</fullName>
    </recommendedName>
</protein>
<dbReference type="SUPFAM" id="SSF81321">
    <property type="entry name" value="Family A G protein-coupled receptor-like"/>
    <property type="match status" value="1"/>
</dbReference>
<dbReference type="EMBL" id="CACVKT020005790">
    <property type="protein sequence ID" value="CAC5397994.1"/>
    <property type="molecule type" value="Genomic_DNA"/>
</dbReference>
<evidence type="ECO:0000313" key="2">
    <source>
        <dbReference type="EMBL" id="CAC5397994.1"/>
    </source>
</evidence>
<keyword evidence="1" id="KW-1133">Transmembrane helix</keyword>
<organism evidence="2 3">
    <name type="scientific">Mytilus coruscus</name>
    <name type="common">Sea mussel</name>
    <dbReference type="NCBI Taxonomy" id="42192"/>
    <lineage>
        <taxon>Eukaryota</taxon>
        <taxon>Metazoa</taxon>
        <taxon>Spiralia</taxon>
        <taxon>Lophotrochozoa</taxon>
        <taxon>Mollusca</taxon>
        <taxon>Bivalvia</taxon>
        <taxon>Autobranchia</taxon>
        <taxon>Pteriomorphia</taxon>
        <taxon>Mytilida</taxon>
        <taxon>Mytiloidea</taxon>
        <taxon>Mytilidae</taxon>
        <taxon>Mytilinae</taxon>
        <taxon>Mytilus</taxon>
    </lineage>
</organism>
<keyword evidence="1" id="KW-0472">Membrane</keyword>
<gene>
    <name evidence="2" type="ORF">MCOR_32395</name>
</gene>
<evidence type="ECO:0008006" key="4">
    <source>
        <dbReference type="Google" id="ProtNLM"/>
    </source>
</evidence>
<dbReference type="OrthoDB" id="10295257at2759"/>
<name>A0A6J8CS89_MYTCO</name>
<keyword evidence="1" id="KW-0812">Transmembrane</keyword>
<dbReference type="AlphaFoldDB" id="A0A6J8CS89"/>
<feature type="transmembrane region" description="Helical" evidence="1">
    <location>
        <begin position="122"/>
        <end position="146"/>
    </location>
</feature>
<evidence type="ECO:0000313" key="3">
    <source>
        <dbReference type="Proteomes" id="UP000507470"/>
    </source>
</evidence>
<dbReference type="Proteomes" id="UP000507470">
    <property type="component" value="Unassembled WGS sequence"/>
</dbReference>